<feature type="region of interest" description="Disordered" evidence="4">
    <location>
        <begin position="54"/>
        <end position="159"/>
    </location>
</feature>
<dbReference type="GO" id="GO:0005634">
    <property type="term" value="C:nucleus"/>
    <property type="evidence" value="ECO:0007669"/>
    <property type="project" value="UniProtKB-SubCell"/>
</dbReference>
<dbReference type="Pfam" id="PF03638">
    <property type="entry name" value="TCR"/>
    <property type="match status" value="2"/>
</dbReference>
<organism evidence="6 7">
    <name type="scientific">Micractinium conductrix</name>
    <dbReference type="NCBI Taxonomy" id="554055"/>
    <lineage>
        <taxon>Eukaryota</taxon>
        <taxon>Viridiplantae</taxon>
        <taxon>Chlorophyta</taxon>
        <taxon>core chlorophytes</taxon>
        <taxon>Trebouxiophyceae</taxon>
        <taxon>Chlorellales</taxon>
        <taxon>Chlorellaceae</taxon>
        <taxon>Chlorella clade</taxon>
        <taxon>Micractinium</taxon>
    </lineage>
</organism>
<protein>
    <submittedName>
        <fullName evidence="6">Tesmin TSO1-like CXC 5 isoform X1</fullName>
    </submittedName>
</protein>
<dbReference type="PANTHER" id="PTHR12446">
    <property type="entry name" value="TESMIN/TSO1-RELATED"/>
    <property type="match status" value="1"/>
</dbReference>
<dbReference type="GO" id="GO:0006355">
    <property type="term" value="P:regulation of DNA-templated transcription"/>
    <property type="evidence" value="ECO:0007669"/>
    <property type="project" value="TreeGrafter"/>
</dbReference>
<dbReference type="InterPro" id="IPR005172">
    <property type="entry name" value="CRC"/>
</dbReference>
<feature type="region of interest" description="Disordered" evidence="4">
    <location>
        <begin position="266"/>
        <end position="294"/>
    </location>
</feature>
<proteinExistence type="inferred from homology"/>
<dbReference type="AlphaFoldDB" id="A0A2P6VK24"/>
<name>A0A2P6VK24_9CHLO</name>
<evidence type="ECO:0000256" key="3">
    <source>
        <dbReference type="ARBA" id="ARBA00023242"/>
    </source>
</evidence>
<gene>
    <name evidence="6" type="ORF">C2E20_2109</name>
</gene>
<comment type="subcellular location">
    <subcellularLocation>
        <location evidence="1">Nucleus</location>
    </subcellularLocation>
</comment>
<dbReference type="STRING" id="554055.A0A2P6VK24"/>
<feature type="domain" description="CRC" evidence="5">
    <location>
        <begin position="312"/>
        <end position="417"/>
    </location>
</feature>
<comment type="caution">
    <text evidence="6">The sequence shown here is derived from an EMBL/GenBank/DDBJ whole genome shotgun (WGS) entry which is preliminary data.</text>
</comment>
<feature type="compositionally biased region" description="Low complexity" evidence="4">
    <location>
        <begin position="136"/>
        <end position="146"/>
    </location>
</feature>
<keyword evidence="7" id="KW-1185">Reference proteome</keyword>
<dbReference type="SMART" id="SM01114">
    <property type="entry name" value="CXC"/>
    <property type="match status" value="2"/>
</dbReference>
<evidence type="ECO:0000313" key="7">
    <source>
        <dbReference type="Proteomes" id="UP000239649"/>
    </source>
</evidence>
<reference evidence="6 7" key="1">
    <citation type="journal article" date="2018" name="Plant J.">
        <title>Genome sequences of Chlorella sorokiniana UTEX 1602 and Micractinium conductrix SAG 241.80: implications to maltose excretion by a green alga.</title>
        <authorList>
            <person name="Arriola M.B."/>
            <person name="Velmurugan N."/>
            <person name="Zhang Y."/>
            <person name="Plunkett M.H."/>
            <person name="Hondzo H."/>
            <person name="Barney B.M."/>
        </authorList>
    </citation>
    <scope>NUCLEOTIDE SEQUENCE [LARGE SCALE GENOMIC DNA]</scope>
    <source>
        <strain evidence="6 7">SAG 241.80</strain>
    </source>
</reference>
<dbReference type="InterPro" id="IPR028307">
    <property type="entry name" value="Lin-54_fam"/>
</dbReference>
<evidence type="ECO:0000256" key="2">
    <source>
        <dbReference type="ARBA" id="ARBA00007267"/>
    </source>
</evidence>
<evidence type="ECO:0000259" key="5">
    <source>
        <dbReference type="PROSITE" id="PS51634"/>
    </source>
</evidence>
<dbReference type="PANTHER" id="PTHR12446:SF34">
    <property type="entry name" value="PROTEIN LIN-54 HOMOLOG"/>
    <property type="match status" value="1"/>
</dbReference>
<sequence length="417" mass="43018">MSHTPQQGSRVRAPLPEASPFSSVLARLPALSPPRATFSSSSFSHLNPLASPAPVTTFGYSSKGGQTPGSGSDGTKTVSAAFDLLAGTPMKSMPPEQQLGSPRFDLQSPKFPLFQPSPKKPLDSLRSPPSVRLGDSSAAPFAAGRSSGSGGGEEEAEATPLVHSMLPQSPMCQPVRMEVDLSLLPIPRLRDPSSVPTASEAAGGSPAHCLRPADYSLDSPAVHAAAHAAVAAVLEASAGNGSVHSRRPARAAAAGAAAAAKAAAEAAGTPVQRRGSSHLGRSSSGVASLSSALLPPTPEEEGALLPPVVFSGPKKCNCKKSKCLKLYCDCFANGDFCGGSCSCTNCANKMENSGLVQAQREAIKQRNPNAFVQKIEADGMLGGQHRRGCNCRKSHCLKKYCECFQAGAIRDADRPVV</sequence>
<dbReference type="InterPro" id="IPR033467">
    <property type="entry name" value="Tesmin/TSO1-like_CXC"/>
</dbReference>
<dbReference type="PROSITE" id="PS51634">
    <property type="entry name" value="CRC"/>
    <property type="match status" value="1"/>
</dbReference>
<comment type="similarity">
    <text evidence="2">Belongs to the lin-54 family.</text>
</comment>
<dbReference type="OrthoDB" id="6283463at2759"/>
<evidence type="ECO:0000256" key="1">
    <source>
        <dbReference type="ARBA" id="ARBA00004123"/>
    </source>
</evidence>
<evidence type="ECO:0000313" key="6">
    <source>
        <dbReference type="EMBL" id="PSC74443.1"/>
    </source>
</evidence>
<keyword evidence="3" id="KW-0539">Nucleus</keyword>
<dbReference type="EMBL" id="LHPF02000004">
    <property type="protein sequence ID" value="PSC74443.1"/>
    <property type="molecule type" value="Genomic_DNA"/>
</dbReference>
<evidence type="ECO:0000256" key="4">
    <source>
        <dbReference type="SAM" id="MobiDB-lite"/>
    </source>
</evidence>
<accession>A0A2P6VK24</accession>
<dbReference type="Proteomes" id="UP000239649">
    <property type="component" value="Unassembled WGS sequence"/>
</dbReference>